<evidence type="ECO:0000256" key="5">
    <source>
        <dbReference type="ARBA" id="ARBA00023163"/>
    </source>
</evidence>
<evidence type="ECO:0000313" key="12">
    <source>
        <dbReference type="EMBL" id="MXV50561.1"/>
    </source>
</evidence>
<comment type="catalytic activity">
    <reaction evidence="1">
        <text>ATP + protein L-histidine = ADP + protein N-phospho-L-histidine.</text>
        <dbReference type="EC" id="2.7.13.3"/>
    </reaction>
</comment>
<keyword evidence="13" id="KW-1185">Reference proteome</keyword>
<evidence type="ECO:0000259" key="11">
    <source>
        <dbReference type="PROSITE" id="PS50110"/>
    </source>
</evidence>
<dbReference type="EC" id="2.7.13.3" evidence="2"/>
<dbReference type="Gene3D" id="1.10.10.60">
    <property type="entry name" value="Homeodomain-like"/>
    <property type="match status" value="1"/>
</dbReference>
<dbReference type="InterPro" id="IPR003594">
    <property type="entry name" value="HATPase_dom"/>
</dbReference>
<dbReference type="SUPFAM" id="SSF46689">
    <property type="entry name" value="Homeodomain-like"/>
    <property type="match status" value="1"/>
</dbReference>
<dbReference type="InterPro" id="IPR013783">
    <property type="entry name" value="Ig-like_fold"/>
</dbReference>
<dbReference type="Pfam" id="PF00072">
    <property type="entry name" value="Response_reg"/>
    <property type="match status" value="1"/>
</dbReference>
<feature type="domain" description="Histidine kinase" evidence="10">
    <location>
        <begin position="843"/>
        <end position="1062"/>
    </location>
</feature>
<dbReference type="Pfam" id="PF12833">
    <property type="entry name" value="HTH_18"/>
    <property type="match status" value="1"/>
</dbReference>
<evidence type="ECO:0000313" key="13">
    <source>
        <dbReference type="Proteomes" id="UP000466586"/>
    </source>
</evidence>
<dbReference type="InterPro" id="IPR011006">
    <property type="entry name" value="CheY-like_superfamily"/>
</dbReference>
<evidence type="ECO:0000256" key="2">
    <source>
        <dbReference type="ARBA" id="ARBA00012438"/>
    </source>
</evidence>
<dbReference type="InterPro" id="IPR011110">
    <property type="entry name" value="Reg_prop"/>
</dbReference>
<dbReference type="InterPro" id="IPR036890">
    <property type="entry name" value="HATPase_C_sf"/>
</dbReference>
<dbReference type="SUPFAM" id="SSF47384">
    <property type="entry name" value="Homodimeric domain of signal transducing histidine kinase"/>
    <property type="match status" value="1"/>
</dbReference>
<proteinExistence type="predicted"/>
<dbReference type="SMART" id="SM00448">
    <property type="entry name" value="REC"/>
    <property type="match status" value="1"/>
</dbReference>
<feature type="domain" description="HTH araC/xylS-type" evidence="9">
    <location>
        <begin position="1267"/>
        <end position="1365"/>
    </location>
</feature>
<feature type="signal peptide" evidence="8">
    <location>
        <begin position="1"/>
        <end position="21"/>
    </location>
</feature>
<dbReference type="GO" id="GO:0043565">
    <property type="term" value="F:sequence-specific DNA binding"/>
    <property type="evidence" value="ECO:0007669"/>
    <property type="project" value="InterPro"/>
</dbReference>
<dbReference type="SMART" id="SM00387">
    <property type="entry name" value="HATPase_c"/>
    <property type="match status" value="1"/>
</dbReference>
<protein>
    <recommendedName>
        <fullName evidence="2">histidine kinase</fullName>
        <ecNumber evidence="2">2.7.13.3</ecNumber>
    </recommendedName>
</protein>
<dbReference type="InterPro" id="IPR011123">
    <property type="entry name" value="Y_Y_Y"/>
</dbReference>
<keyword evidence="4" id="KW-0805">Transcription regulation</keyword>
<keyword evidence="8" id="KW-0732">Signal</keyword>
<dbReference type="PANTHER" id="PTHR43547:SF2">
    <property type="entry name" value="HYBRID SIGNAL TRANSDUCTION HISTIDINE KINASE C"/>
    <property type="match status" value="1"/>
</dbReference>
<dbReference type="CDD" id="cd00082">
    <property type="entry name" value="HisKA"/>
    <property type="match status" value="1"/>
</dbReference>
<feature type="chain" id="PRO_5029447586" description="histidine kinase" evidence="8">
    <location>
        <begin position="22"/>
        <end position="1372"/>
    </location>
</feature>
<dbReference type="SUPFAM" id="SSF63829">
    <property type="entry name" value="Calcium-dependent phosphotriesterase"/>
    <property type="match status" value="2"/>
</dbReference>
<dbReference type="Gene3D" id="3.40.50.2300">
    <property type="match status" value="1"/>
</dbReference>
<dbReference type="Proteomes" id="UP000466586">
    <property type="component" value="Unassembled WGS sequence"/>
</dbReference>
<dbReference type="Gene3D" id="1.10.287.130">
    <property type="match status" value="1"/>
</dbReference>
<dbReference type="CDD" id="cd17574">
    <property type="entry name" value="REC_OmpR"/>
    <property type="match status" value="1"/>
</dbReference>
<dbReference type="InterPro" id="IPR018060">
    <property type="entry name" value="HTH_AraC"/>
</dbReference>
<sequence length="1372" mass="156598">MRIWLSCLVLFILFSKNRATAQYSFQQIDNSGGLSNSCVNSIWKDSDNLIWFGTWDGLNYYDGSNVHVFNYAKTDAGKNSIASNVIYEIKEDRQRNIWIATVEGVSRFNKNTGEFSNYFYNPKAAISNGYTIAINLQGEVFAVRRNSNQLLLLNRQNNRFEKFSIKGLERSLIYKMVFDDRGNFWVLKDNGLLECYNRISTGFKRNMAFGEVTGIDNLIICNRRIFYATKSELFQVDENHSTKSVLKLPHEVRAMAYYQNNYILAWASKGIGEYSSDFKKSSFLPKEYSVLQNVRIASLMNDDAMLWLGSDGNGAMKVARRENYFGLMNKQSNGQSFHVPVRAFCNVNNDLWVGTKGNGIVTIKNLGTQHATFSTIKSFKTDVDLLDNCVYSIKKGNDGLVYIGSDAPGVTLYDTIKNRFIKWQDIPESKNYDAFGSVHCVLTDADGSVWMGLNDGGLVHLALKIDGNRKVHIKSLEQFKYTGDSRGPGSNVIYSLAAGSDGIIWVGCRYGGLSRFDKSSKRFTTIKAFSYDQSLSNNDVLSLYLDQSNRLWVGTSFGLNWVNEADASKLARPVFKQLNTYNGLPNNTIHAIEEDRAKNIWISTNKGLARVNPSNRKIVQFKLSDGLQSDEFSDNASWVDISGRIFFGGIYGFNYFLPQDVHISTEKPRLLITDLQFAGKSASEKGLQVLSENGPVISQHYDLNPQNNYFELNIRPITYIHSQKCQYAYYLEGNDKDWHFIGNDEKIIYNNLSPGNYTLRIKWSNGEGAWTKDVQIFTITVKQFFWLTPFAFAIYILFLGAAGYLYYRYRRNKFLITHELKMEHLLREKEENLHQEQLNFFTNIAHELQTPLTLILGSLERYLYKNKTSVQAKTDYFLTTVKQEASRLHYLVLQLLEFRKAESGFLKNHYSHLDISALTANISGLFKPLAQPKQLNFSTQIDLSINLWIDKDKIEKVLYNLLSNAFKHSPAGESVVVSVKQLLVEDRIEIIVANSGIQLDESDLRRLFDRFYVVETTPDTNKASSGIGLAFTRQLVQLMDGIISVSCENNWISFRVLLPLTVFPANHQLVTDIGDKTEKPSFLLQSITNEEAANNSVPIAENNKRALVKSFELEDRKMILVVEDEEKIRYLLKDILSEQYIVYEASTGKEALEIIHRIVPDMIISDVMMPDLDGLQLCDIVKSTPATCYIPFVILSARGTIEQKTEGYESGADAYIPKPFQTEHLLVRVQKLLEYREKLHAVFAENSISSHQLAEEDINESDKHFIDKVVALIEENINEELDGAFLENAMNLSRMQLYRKIKTLSNMTPTELIRHVRLQKSAMLLKTSDLTVSEIFYRTGFNNKTYFFREFKKVYNCSPNAYRAAHRLPALN</sequence>
<dbReference type="Pfam" id="PF02518">
    <property type="entry name" value="HATPase_c"/>
    <property type="match status" value="1"/>
</dbReference>
<dbReference type="PANTHER" id="PTHR43547">
    <property type="entry name" value="TWO-COMPONENT HISTIDINE KINASE"/>
    <property type="match status" value="1"/>
</dbReference>
<evidence type="ECO:0000256" key="4">
    <source>
        <dbReference type="ARBA" id="ARBA00023015"/>
    </source>
</evidence>
<dbReference type="PROSITE" id="PS01124">
    <property type="entry name" value="HTH_ARAC_FAMILY_2"/>
    <property type="match status" value="1"/>
</dbReference>
<evidence type="ECO:0000256" key="3">
    <source>
        <dbReference type="ARBA" id="ARBA00022553"/>
    </source>
</evidence>
<keyword evidence="7" id="KW-1133">Transmembrane helix</keyword>
<dbReference type="PROSITE" id="PS50110">
    <property type="entry name" value="RESPONSE_REGULATORY"/>
    <property type="match status" value="1"/>
</dbReference>
<accession>A0A7K1Y867</accession>
<dbReference type="SMART" id="SM00388">
    <property type="entry name" value="HisKA"/>
    <property type="match status" value="1"/>
</dbReference>
<dbReference type="InterPro" id="IPR036097">
    <property type="entry name" value="HisK_dim/P_sf"/>
</dbReference>
<dbReference type="Gene3D" id="2.130.10.10">
    <property type="entry name" value="YVTN repeat-like/Quinoprotein amine dehydrogenase"/>
    <property type="match status" value="2"/>
</dbReference>
<dbReference type="Pfam" id="PF07495">
    <property type="entry name" value="Y_Y_Y"/>
    <property type="match status" value="1"/>
</dbReference>
<keyword evidence="5" id="KW-0804">Transcription</keyword>
<feature type="domain" description="Response regulatory" evidence="11">
    <location>
        <begin position="1118"/>
        <end position="1233"/>
    </location>
</feature>
<gene>
    <name evidence="12" type="ORF">GS399_06210</name>
</gene>
<evidence type="ECO:0000256" key="1">
    <source>
        <dbReference type="ARBA" id="ARBA00000085"/>
    </source>
</evidence>
<evidence type="ECO:0000259" key="9">
    <source>
        <dbReference type="PROSITE" id="PS01124"/>
    </source>
</evidence>
<comment type="caution">
    <text evidence="12">The sequence shown here is derived from an EMBL/GenBank/DDBJ whole genome shotgun (WGS) entry which is preliminary data.</text>
</comment>
<dbReference type="EMBL" id="WVHT01000002">
    <property type="protein sequence ID" value="MXV50561.1"/>
    <property type="molecule type" value="Genomic_DNA"/>
</dbReference>
<reference evidence="12 13" key="1">
    <citation type="submission" date="2019-11" db="EMBL/GenBank/DDBJ databases">
        <title>Pedobacter sp. HMF7647 Genome sequencing and assembly.</title>
        <authorList>
            <person name="Kang H."/>
            <person name="Kim H."/>
            <person name="Joh K."/>
        </authorList>
    </citation>
    <scope>NUCLEOTIDE SEQUENCE [LARGE SCALE GENOMIC DNA]</scope>
    <source>
        <strain evidence="12 13">HMF7647</strain>
    </source>
</reference>
<evidence type="ECO:0000256" key="7">
    <source>
        <dbReference type="SAM" id="Phobius"/>
    </source>
</evidence>
<dbReference type="GO" id="GO:0000155">
    <property type="term" value="F:phosphorelay sensor kinase activity"/>
    <property type="evidence" value="ECO:0007669"/>
    <property type="project" value="InterPro"/>
</dbReference>
<dbReference type="RefSeq" id="WP_160843725.1">
    <property type="nucleotide sequence ID" value="NZ_WVHT01000002.1"/>
</dbReference>
<feature type="transmembrane region" description="Helical" evidence="7">
    <location>
        <begin position="784"/>
        <end position="807"/>
    </location>
</feature>
<dbReference type="InterPro" id="IPR005467">
    <property type="entry name" value="His_kinase_dom"/>
</dbReference>
<keyword evidence="3 6" id="KW-0597">Phosphoprotein</keyword>
<dbReference type="InterPro" id="IPR003661">
    <property type="entry name" value="HisK_dim/P_dom"/>
</dbReference>
<dbReference type="SUPFAM" id="SSF52172">
    <property type="entry name" value="CheY-like"/>
    <property type="match status" value="1"/>
</dbReference>
<name>A0A7K1Y867_9SPHI</name>
<evidence type="ECO:0000256" key="8">
    <source>
        <dbReference type="SAM" id="SignalP"/>
    </source>
</evidence>
<dbReference type="InterPro" id="IPR001789">
    <property type="entry name" value="Sig_transdc_resp-reg_receiver"/>
</dbReference>
<dbReference type="SMART" id="SM00342">
    <property type="entry name" value="HTH_ARAC"/>
    <property type="match status" value="1"/>
</dbReference>
<dbReference type="Pfam" id="PF00512">
    <property type="entry name" value="HisKA"/>
    <property type="match status" value="1"/>
</dbReference>
<feature type="modified residue" description="4-aspartylphosphate" evidence="6">
    <location>
        <position position="1166"/>
    </location>
</feature>
<dbReference type="PROSITE" id="PS50109">
    <property type="entry name" value="HIS_KIN"/>
    <property type="match status" value="1"/>
</dbReference>
<keyword evidence="7" id="KW-0472">Membrane</keyword>
<dbReference type="SUPFAM" id="SSF55874">
    <property type="entry name" value="ATPase domain of HSP90 chaperone/DNA topoisomerase II/histidine kinase"/>
    <property type="match status" value="1"/>
</dbReference>
<keyword evidence="7" id="KW-0812">Transmembrane</keyword>
<dbReference type="GO" id="GO:0003700">
    <property type="term" value="F:DNA-binding transcription factor activity"/>
    <property type="evidence" value="ECO:0007669"/>
    <property type="project" value="InterPro"/>
</dbReference>
<dbReference type="Gene3D" id="3.30.565.10">
    <property type="entry name" value="Histidine kinase-like ATPase, C-terminal domain"/>
    <property type="match status" value="1"/>
</dbReference>
<evidence type="ECO:0000259" key="10">
    <source>
        <dbReference type="PROSITE" id="PS50109"/>
    </source>
</evidence>
<dbReference type="Gene3D" id="2.60.40.10">
    <property type="entry name" value="Immunoglobulins"/>
    <property type="match status" value="1"/>
</dbReference>
<organism evidence="12 13">
    <name type="scientific">Hufsiella arboris</name>
    <dbReference type="NCBI Taxonomy" id="2695275"/>
    <lineage>
        <taxon>Bacteria</taxon>
        <taxon>Pseudomonadati</taxon>
        <taxon>Bacteroidota</taxon>
        <taxon>Sphingobacteriia</taxon>
        <taxon>Sphingobacteriales</taxon>
        <taxon>Sphingobacteriaceae</taxon>
        <taxon>Hufsiella</taxon>
    </lineage>
</organism>
<dbReference type="Pfam" id="PF07494">
    <property type="entry name" value="Reg_prop"/>
    <property type="match status" value="2"/>
</dbReference>
<dbReference type="InterPro" id="IPR015943">
    <property type="entry name" value="WD40/YVTN_repeat-like_dom_sf"/>
</dbReference>
<dbReference type="InterPro" id="IPR009057">
    <property type="entry name" value="Homeodomain-like_sf"/>
</dbReference>
<evidence type="ECO:0000256" key="6">
    <source>
        <dbReference type="PROSITE-ProRule" id="PRU00169"/>
    </source>
</evidence>